<evidence type="ECO:0000313" key="1">
    <source>
        <dbReference type="EMBL" id="MPN51629.1"/>
    </source>
</evidence>
<dbReference type="EMBL" id="VSSQ01116934">
    <property type="protein sequence ID" value="MPN51629.1"/>
    <property type="molecule type" value="Genomic_DNA"/>
</dbReference>
<protein>
    <submittedName>
        <fullName evidence="1">Uncharacterized protein</fullName>
    </submittedName>
</protein>
<proteinExistence type="predicted"/>
<organism evidence="1">
    <name type="scientific">bioreactor metagenome</name>
    <dbReference type="NCBI Taxonomy" id="1076179"/>
    <lineage>
        <taxon>unclassified sequences</taxon>
        <taxon>metagenomes</taxon>
        <taxon>ecological metagenomes</taxon>
    </lineage>
</organism>
<gene>
    <name evidence="1" type="ORF">SDC9_199278</name>
</gene>
<sequence length="81" mass="9401">MKCEAHRFRGISTHQHVTAQNRQLGVHDQFPVGFGYFRCAFLRGYITKSHGRTNVFSVKNGFVEVERYFCISREIEVSTNC</sequence>
<dbReference type="AlphaFoldDB" id="A0A645IMD2"/>
<accession>A0A645IMD2</accession>
<comment type="caution">
    <text evidence="1">The sequence shown here is derived from an EMBL/GenBank/DDBJ whole genome shotgun (WGS) entry which is preliminary data.</text>
</comment>
<name>A0A645IMD2_9ZZZZ</name>
<reference evidence="1" key="1">
    <citation type="submission" date="2019-08" db="EMBL/GenBank/DDBJ databases">
        <authorList>
            <person name="Kucharzyk K."/>
            <person name="Murdoch R.W."/>
            <person name="Higgins S."/>
            <person name="Loffler F."/>
        </authorList>
    </citation>
    <scope>NUCLEOTIDE SEQUENCE</scope>
</reference>